<dbReference type="PANTHER" id="PTHR14445:SF36">
    <property type="entry name" value="FI03272P-RELATED"/>
    <property type="match status" value="1"/>
</dbReference>
<name>A0AAD5BF49_9ASCO</name>
<protein>
    <submittedName>
        <fullName evidence="4">SMY2</fullName>
    </submittedName>
</protein>
<dbReference type="GO" id="GO:0005829">
    <property type="term" value="C:cytosol"/>
    <property type="evidence" value="ECO:0007669"/>
    <property type="project" value="TreeGrafter"/>
</dbReference>
<feature type="compositionally biased region" description="Polar residues" evidence="2">
    <location>
        <begin position="392"/>
        <end position="402"/>
    </location>
</feature>
<gene>
    <name evidence="4" type="ORF">KGF57_002483</name>
</gene>
<feature type="region of interest" description="Disordered" evidence="2">
    <location>
        <begin position="763"/>
        <end position="789"/>
    </location>
</feature>
<feature type="region of interest" description="Disordered" evidence="2">
    <location>
        <begin position="1"/>
        <end position="74"/>
    </location>
</feature>
<proteinExistence type="predicted"/>
<feature type="domain" description="GYF" evidence="3">
    <location>
        <begin position="242"/>
        <end position="290"/>
    </location>
</feature>
<feature type="coiled-coil region" evidence="1">
    <location>
        <begin position="693"/>
        <end position="725"/>
    </location>
</feature>
<dbReference type="InterPro" id="IPR035445">
    <property type="entry name" value="GYF-like_dom_sf"/>
</dbReference>
<dbReference type="Gene3D" id="3.30.1490.40">
    <property type="match status" value="1"/>
</dbReference>
<feature type="compositionally biased region" description="Polar residues" evidence="2">
    <location>
        <begin position="429"/>
        <end position="456"/>
    </location>
</feature>
<sequence>MFSRSRRAHDHIANENLDQSSTSSYAGSNNNGNSGKHHYNGYGSNSYNGHSNNHHHNHYGNGNQIKNIQENKNGKPYTMDEVFQVWYDNREKILNSEVKTDGNENYKVSKPEPIYHLTLQEQFEKNQSSNSEGHSENVIGDGRQANFGFQGGANGRGFDEGDFSKPSIGGSDEVTDSLHNLNLSGSANQKPSQIPFSADPFSLERTSSFQGGFGSKSSASSALAADLPPGLPQPASLISSDKLEWLYIDPSGNEQGPFNGDMMQEWFTGGYLDLDLKIRRKEEQEFKPLKNLCEAVQNYVQPFKVSLPDLNKNETDFGKNRQSLHNSIRLPSSSLPQSIFAGDFINSPVNESSFSANINSPMGNLSSLNSGLQSSSGVGGGGGASYAGMDNFNPSPATSVPSHDNFDPNFNLPSMPSLLQQQIQHQQQPGLSRNNSGWGIDTSSSLVGQVSGPASATGSNAGTFGIGNASMSHPAPVSPWVSSTVLGQSVSRINSPFASAVGGTAHASGENIETRNDSLTGNNDEDTNESLVMNSVVTDILQDDIEKPSPEFAHPVSEEPAPSATSKHAVGLETEKAVDSKTETVKEGEEEVTAPPTRTVDLKPSKPQALAPWAAETKTGDAKDSGLSLKEIQKKEAKKFEQQKKLQGKLKAEQAQKAWAATAALEKAAAAEQEKKKAQLPATWNIASEATPVVKSLAEIQKEEAELAKAKAKAAAAAAAQAQAQSQAAQLSATTPIASSFAPSVSFASALANAAPKEDTTAWTTVASSKKQPTKKPTASTTSTGVPTSKITPQLLRSVSAAKTTTPSVNMQAVREEFLVWARSQMTNLYPSVSKNDLLEMFITMPCNSPDTQQLIAETIYASSTTMDGRRFAQEFIKRKAKADHTLGGEAAKDFTSWSAAIISSADKVPVVDEDGWSTSVKPKKKNASRK</sequence>
<dbReference type="InterPro" id="IPR003169">
    <property type="entry name" value="GYF"/>
</dbReference>
<feature type="compositionally biased region" description="Basic and acidic residues" evidence="2">
    <location>
        <begin position="573"/>
        <end position="587"/>
    </location>
</feature>
<feature type="region of interest" description="Disordered" evidence="2">
    <location>
        <begin position="123"/>
        <end position="199"/>
    </location>
</feature>
<keyword evidence="1" id="KW-0175">Coiled coil</keyword>
<feature type="compositionally biased region" description="Low complexity" evidence="2">
    <location>
        <begin position="20"/>
        <end position="51"/>
    </location>
</feature>
<dbReference type="EMBL" id="JAIHNG010000116">
    <property type="protein sequence ID" value="KAI5958638.1"/>
    <property type="molecule type" value="Genomic_DNA"/>
</dbReference>
<dbReference type="Proteomes" id="UP001204833">
    <property type="component" value="Unassembled WGS sequence"/>
</dbReference>
<accession>A0AAD5BF49</accession>
<evidence type="ECO:0000313" key="5">
    <source>
        <dbReference type="Proteomes" id="UP001204833"/>
    </source>
</evidence>
<organism evidence="4 5">
    <name type="scientific">Candida theae</name>
    <dbReference type="NCBI Taxonomy" id="1198502"/>
    <lineage>
        <taxon>Eukaryota</taxon>
        <taxon>Fungi</taxon>
        <taxon>Dikarya</taxon>
        <taxon>Ascomycota</taxon>
        <taxon>Saccharomycotina</taxon>
        <taxon>Pichiomycetes</taxon>
        <taxon>Debaryomycetaceae</taxon>
        <taxon>Candida/Lodderomyces clade</taxon>
        <taxon>Candida</taxon>
    </lineage>
</organism>
<dbReference type="InterPro" id="IPR051640">
    <property type="entry name" value="GRB10-interact_GYF"/>
</dbReference>
<feature type="region of interest" description="Disordered" evidence="2">
    <location>
        <begin position="547"/>
        <end position="626"/>
    </location>
</feature>
<dbReference type="Pfam" id="PF02213">
    <property type="entry name" value="GYF"/>
    <property type="match status" value="1"/>
</dbReference>
<reference evidence="4 5" key="1">
    <citation type="journal article" date="2022" name="DNA Res.">
        <title>Genome analysis of five recently described species of the CUG-Ser clade uncovers Candida theae as a new hybrid lineage with pathogenic potential in the Candida parapsilosis species complex.</title>
        <authorList>
            <person name="Mixao V."/>
            <person name="Del Olmo V."/>
            <person name="Hegedusova E."/>
            <person name="Saus E."/>
            <person name="Pryszcz L."/>
            <person name="Cillingova A."/>
            <person name="Nosek J."/>
            <person name="Gabaldon T."/>
        </authorList>
    </citation>
    <scope>NUCLEOTIDE SEQUENCE [LARGE SCALE GENOMIC DNA]</scope>
    <source>
        <strain evidence="4 5">CBS 12239</strain>
    </source>
</reference>
<feature type="compositionally biased region" description="Polar residues" evidence="2">
    <location>
        <begin position="177"/>
        <end position="195"/>
    </location>
</feature>
<evidence type="ECO:0000256" key="2">
    <source>
        <dbReference type="SAM" id="MobiDB-lite"/>
    </source>
</evidence>
<evidence type="ECO:0000256" key="1">
    <source>
        <dbReference type="SAM" id="Coils"/>
    </source>
</evidence>
<keyword evidence="5" id="KW-1185">Reference proteome</keyword>
<dbReference type="GeneID" id="76150542"/>
<evidence type="ECO:0000313" key="4">
    <source>
        <dbReference type="EMBL" id="KAI5958638.1"/>
    </source>
</evidence>
<comment type="caution">
    <text evidence="4">The sequence shown here is derived from an EMBL/GenBank/DDBJ whole genome shotgun (WGS) entry which is preliminary data.</text>
</comment>
<feature type="region of interest" description="Disordered" evidence="2">
    <location>
        <begin position="500"/>
        <end position="529"/>
    </location>
</feature>
<feature type="region of interest" description="Disordered" evidence="2">
    <location>
        <begin position="389"/>
        <end position="456"/>
    </location>
</feature>
<feature type="compositionally biased region" description="Low complexity" evidence="2">
    <location>
        <begin position="767"/>
        <end position="784"/>
    </location>
</feature>
<evidence type="ECO:0000259" key="3">
    <source>
        <dbReference type="PROSITE" id="PS50829"/>
    </source>
</evidence>
<feature type="compositionally biased region" description="Polar residues" evidence="2">
    <location>
        <begin position="123"/>
        <end position="132"/>
    </location>
</feature>
<dbReference type="PANTHER" id="PTHR14445">
    <property type="entry name" value="GRB10 INTERACTING GYF PROTEIN"/>
    <property type="match status" value="1"/>
</dbReference>
<dbReference type="AlphaFoldDB" id="A0AAD5BF49"/>
<dbReference type="SUPFAM" id="SSF55277">
    <property type="entry name" value="GYF domain"/>
    <property type="match status" value="1"/>
</dbReference>
<dbReference type="RefSeq" id="XP_051609085.1">
    <property type="nucleotide sequence ID" value="XM_051751801.1"/>
</dbReference>
<dbReference type="PROSITE" id="PS50829">
    <property type="entry name" value="GYF"/>
    <property type="match status" value="1"/>
</dbReference>
<dbReference type="SMART" id="SM00444">
    <property type="entry name" value="GYF"/>
    <property type="match status" value="1"/>
</dbReference>